<evidence type="ECO:0000256" key="1">
    <source>
        <dbReference type="SAM" id="Phobius"/>
    </source>
</evidence>
<keyword evidence="1" id="KW-0472">Membrane</keyword>
<keyword evidence="1" id="KW-1133">Transmembrane helix</keyword>
<dbReference type="EMBL" id="JACHNF010000001">
    <property type="protein sequence ID" value="MBB5980099.1"/>
    <property type="molecule type" value="Genomic_DNA"/>
</dbReference>
<feature type="transmembrane region" description="Helical" evidence="1">
    <location>
        <begin position="92"/>
        <end position="112"/>
    </location>
</feature>
<gene>
    <name evidence="2" type="ORF">HDA44_003440</name>
</gene>
<accession>A0A841DQG3</accession>
<feature type="transmembrane region" description="Helical" evidence="1">
    <location>
        <begin position="58"/>
        <end position="80"/>
    </location>
</feature>
<keyword evidence="1" id="KW-0812">Transmembrane</keyword>
<protein>
    <submittedName>
        <fullName evidence="2">RsiW-degrading membrane proteinase PrsW (M82 family)</fullName>
    </submittedName>
</protein>
<dbReference type="GO" id="GO:0008233">
    <property type="term" value="F:peptidase activity"/>
    <property type="evidence" value="ECO:0007669"/>
    <property type="project" value="InterPro"/>
</dbReference>
<dbReference type="PANTHER" id="PTHR36844:SF1">
    <property type="entry name" value="PROTEASE PRSW"/>
    <property type="match status" value="1"/>
</dbReference>
<evidence type="ECO:0000313" key="3">
    <source>
        <dbReference type="Proteomes" id="UP000558997"/>
    </source>
</evidence>
<proteinExistence type="predicted"/>
<dbReference type="InterPro" id="IPR026898">
    <property type="entry name" value="PrsW"/>
</dbReference>
<dbReference type="Proteomes" id="UP000558997">
    <property type="component" value="Unassembled WGS sequence"/>
</dbReference>
<comment type="caution">
    <text evidence="2">The sequence shown here is derived from an EMBL/GenBank/DDBJ whole genome shotgun (WGS) entry which is preliminary data.</text>
</comment>
<reference evidence="2 3" key="1">
    <citation type="submission" date="2020-08" db="EMBL/GenBank/DDBJ databases">
        <title>Sequencing the genomes of 1000 actinobacteria strains.</title>
        <authorList>
            <person name="Klenk H.-P."/>
        </authorList>
    </citation>
    <scope>NUCLEOTIDE SEQUENCE [LARGE SCALE GENOMIC DNA]</scope>
    <source>
        <strain evidence="2 3">DSM 17294</strain>
    </source>
</reference>
<dbReference type="RefSeq" id="WP_184835574.1">
    <property type="nucleotide sequence ID" value="NZ_BAAAVN010000007.1"/>
</dbReference>
<feature type="transmembrane region" description="Helical" evidence="1">
    <location>
        <begin position="272"/>
        <end position="293"/>
    </location>
</feature>
<evidence type="ECO:0000313" key="2">
    <source>
        <dbReference type="EMBL" id="MBB5980099.1"/>
    </source>
</evidence>
<name>A0A841DQG3_9ACTN</name>
<dbReference type="PANTHER" id="PTHR36844">
    <property type="entry name" value="PROTEASE PRSW"/>
    <property type="match status" value="1"/>
</dbReference>
<organism evidence="2 3">
    <name type="scientific">Kribbella solani</name>
    <dbReference type="NCBI Taxonomy" id="236067"/>
    <lineage>
        <taxon>Bacteria</taxon>
        <taxon>Bacillati</taxon>
        <taxon>Actinomycetota</taxon>
        <taxon>Actinomycetes</taxon>
        <taxon>Propionibacteriales</taxon>
        <taxon>Kribbellaceae</taxon>
        <taxon>Kribbella</taxon>
    </lineage>
</organism>
<sequence>MTAEPELKVAQRQAIHASGWGQPFRFLQPHNLAFWVYLLGVGGGTLTMLQYFSSGAEFYSSALTGGIVLFGLYLVPWLLLLRHQNRFTAQPASLLATGFIWGGIAATFWIALPANNALLAIWTKVGGTSFAQNWAAGLTAPINEEFSKAIGLVLLIGLAPRLVRSAYDGFIIGAYIGLGFQVFEDVLYVYNGATQVYGVDQLGSSLKMFLIRGAAGIVSHALFSAIFCAGLMWILGRSGERKLLRGVLTMLAAMVFHGAWDDMGGLSNGSALRSIVFPFLIALIELSALFYVLRHAASQERSWIRELLAPEVEAGIVDPPLLDAVSGLRADRKKYRKLLRDRARARHTVEAASDLAREIAKADGADTRRVDHARAELRRLRGA</sequence>
<feature type="transmembrane region" description="Helical" evidence="1">
    <location>
        <begin position="243"/>
        <end position="260"/>
    </location>
</feature>
<feature type="transmembrane region" description="Helical" evidence="1">
    <location>
        <begin position="32"/>
        <end position="52"/>
    </location>
</feature>
<dbReference type="Pfam" id="PF13367">
    <property type="entry name" value="PrsW-protease"/>
    <property type="match status" value="1"/>
</dbReference>
<feature type="transmembrane region" description="Helical" evidence="1">
    <location>
        <begin position="210"/>
        <end position="236"/>
    </location>
</feature>
<keyword evidence="3" id="KW-1185">Reference proteome</keyword>
<dbReference type="AlphaFoldDB" id="A0A841DQG3"/>